<dbReference type="EMBL" id="MU277267">
    <property type="protein sequence ID" value="KAI0056303.1"/>
    <property type="molecule type" value="Genomic_DNA"/>
</dbReference>
<sequence>MSSDYSLHGLVWLASLLAAFLTIILALYSLCPHLIRQMVLWRIPGPPCQSFLTGNFLQMFDAVSGFEFRKHVWKNYGTVSRFHGPLWDQILLISDPVALTSILIKQQETFEQHEWFTELFRHAVGPGLLSSTGALHRRQRKLLNPIFSPSRIRSMVPLLHKITDQVNRVFRDALRSQITDGPMELDIVEWFGRLVLEMIAQGGLGHSFDDFTYGADKNEFNIAIKEFMLVMSRLNLFLPIFLLVTHWPSKLLRSIAVCLPWADLHHFLGIVDTMDRCTVRLFQSKKALLAQGDAELTQLVSGGQDIISVLMTTDTDAGETEMQDDEIMAQMLTLLAAATETTSNSIARLVHVLSQHQDAQDELRREVNAAVAVSGGELGYEQLTELPYLDAICRETLRLYPPASFVSRICRADTTIPLSHPIPIDYTPHSSLFVPRGTTIILDILGINCSQDIWGADADSWRPERWLSPLPESVAGARIPGVYSNMLTFLGGPRSCIGFKLSELEMKVVLSQLIRSFRFLPSKTEIVWRLGPVTTPSVKGSLATSSLPVVLERI</sequence>
<protein>
    <submittedName>
        <fullName evidence="1">Cytochrome P450</fullName>
    </submittedName>
</protein>
<proteinExistence type="predicted"/>
<evidence type="ECO:0000313" key="2">
    <source>
        <dbReference type="Proteomes" id="UP000814140"/>
    </source>
</evidence>
<comment type="caution">
    <text evidence="1">The sequence shown here is derived from an EMBL/GenBank/DDBJ whole genome shotgun (WGS) entry which is preliminary data.</text>
</comment>
<gene>
    <name evidence="1" type="ORF">BV25DRAFT_1979858</name>
</gene>
<evidence type="ECO:0000313" key="1">
    <source>
        <dbReference type="EMBL" id="KAI0056303.1"/>
    </source>
</evidence>
<accession>A0ACB8SKB5</accession>
<name>A0ACB8SKB5_9AGAM</name>
<reference evidence="1" key="1">
    <citation type="submission" date="2021-03" db="EMBL/GenBank/DDBJ databases">
        <authorList>
            <consortium name="DOE Joint Genome Institute"/>
            <person name="Ahrendt S."/>
            <person name="Looney B.P."/>
            <person name="Miyauchi S."/>
            <person name="Morin E."/>
            <person name="Drula E."/>
            <person name="Courty P.E."/>
            <person name="Chicoki N."/>
            <person name="Fauchery L."/>
            <person name="Kohler A."/>
            <person name="Kuo A."/>
            <person name="Labutti K."/>
            <person name="Pangilinan J."/>
            <person name="Lipzen A."/>
            <person name="Riley R."/>
            <person name="Andreopoulos W."/>
            <person name="He G."/>
            <person name="Johnson J."/>
            <person name="Barry K.W."/>
            <person name="Grigoriev I.V."/>
            <person name="Nagy L."/>
            <person name="Hibbett D."/>
            <person name="Henrissat B."/>
            <person name="Matheny P.B."/>
            <person name="Labbe J."/>
            <person name="Martin F."/>
        </authorList>
    </citation>
    <scope>NUCLEOTIDE SEQUENCE</scope>
    <source>
        <strain evidence="1">HHB10654</strain>
    </source>
</reference>
<organism evidence="1 2">
    <name type="scientific">Artomyces pyxidatus</name>
    <dbReference type="NCBI Taxonomy" id="48021"/>
    <lineage>
        <taxon>Eukaryota</taxon>
        <taxon>Fungi</taxon>
        <taxon>Dikarya</taxon>
        <taxon>Basidiomycota</taxon>
        <taxon>Agaricomycotina</taxon>
        <taxon>Agaricomycetes</taxon>
        <taxon>Russulales</taxon>
        <taxon>Auriscalpiaceae</taxon>
        <taxon>Artomyces</taxon>
    </lineage>
</organism>
<reference evidence="1" key="2">
    <citation type="journal article" date="2022" name="New Phytol.">
        <title>Evolutionary transition to the ectomycorrhizal habit in the genomes of a hyperdiverse lineage of mushroom-forming fungi.</title>
        <authorList>
            <person name="Looney B."/>
            <person name="Miyauchi S."/>
            <person name="Morin E."/>
            <person name="Drula E."/>
            <person name="Courty P.E."/>
            <person name="Kohler A."/>
            <person name="Kuo A."/>
            <person name="LaButti K."/>
            <person name="Pangilinan J."/>
            <person name="Lipzen A."/>
            <person name="Riley R."/>
            <person name="Andreopoulos W."/>
            <person name="He G."/>
            <person name="Johnson J."/>
            <person name="Nolan M."/>
            <person name="Tritt A."/>
            <person name="Barry K.W."/>
            <person name="Grigoriev I.V."/>
            <person name="Nagy L.G."/>
            <person name="Hibbett D."/>
            <person name="Henrissat B."/>
            <person name="Matheny P.B."/>
            <person name="Labbe J."/>
            <person name="Martin F.M."/>
        </authorList>
    </citation>
    <scope>NUCLEOTIDE SEQUENCE</scope>
    <source>
        <strain evidence="1">HHB10654</strain>
    </source>
</reference>
<keyword evidence="2" id="KW-1185">Reference proteome</keyword>
<dbReference type="Proteomes" id="UP000814140">
    <property type="component" value="Unassembled WGS sequence"/>
</dbReference>